<keyword evidence="4 9" id="KW-0521">NADP</keyword>
<dbReference type="NCBIfam" id="TIGR00036">
    <property type="entry name" value="dapB"/>
    <property type="match status" value="1"/>
</dbReference>
<evidence type="ECO:0000256" key="4">
    <source>
        <dbReference type="ARBA" id="ARBA00022857"/>
    </source>
</evidence>
<evidence type="ECO:0000256" key="1">
    <source>
        <dbReference type="ARBA" id="ARBA00006642"/>
    </source>
</evidence>
<evidence type="ECO:0000256" key="6">
    <source>
        <dbReference type="ARBA" id="ARBA00023002"/>
    </source>
</evidence>
<evidence type="ECO:0000256" key="7">
    <source>
        <dbReference type="ARBA" id="ARBA00023027"/>
    </source>
</evidence>
<sequence>MLNIVVCGCNGQMGNNLVKLMLETKDYEITYGIDLNTENFNDYKFEIYNSIFKLPKKPDFIVDFSQPIVLDSLLEYSLKNNVKLILCTTGFSKKQIEKIKKISEKIPIFASRNMSIGINILLELINKTLKLIKDDFDIEIIEKHHNKKIDAPSGTAIMIFDVISKIKNYACVYDRHFLKKKRKKSEIGIHSIRAGNIVGDHEIIFAGNDEIIKISHEAKSRELYSFGVIQAIKFMKNKNLGFYNMKDLIKSTTLP</sequence>
<evidence type="ECO:0000256" key="8">
    <source>
        <dbReference type="ARBA" id="ARBA00023154"/>
    </source>
</evidence>
<comment type="subcellular location">
    <subcellularLocation>
        <location evidence="9">Cytoplasm</location>
    </subcellularLocation>
</comment>
<comment type="caution">
    <text evidence="9">Was originally thought to be a dihydrodipicolinate reductase (DHDPR), catalyzing the conversion of dihydrodipicolinate to tetrahydrodipicolinate. However, it was shown in E.coli that the substrate of the enzymatic reaction is not dihydrodipicolinate (DHDP) but in fact (2S,4S)-4-hydroxy-2,3,4,5-tetrahydrodipicolinic acid (HTPA), the product released by the DapA-catalyzed reaction.</text>
</comment>
<feature type="binding site" evidence="9">
    <location>
        <begin position="111"/>
        <end position="114"/>
    </location>
    <ligand>
        <name>NAD(+)</name>
        <dbReference type="ChEBI" id="CHEBI:57540"/>
    </ligand>
</feature>
<dbReference type="SUPFAM" id="SSF51735">
    <property type="entry name" value="NAD(P)-binding Rossmann-fold domains"/>
    <property type="match status" value="1"/>
</dbReference>
<comment type="caution">
    <text evidence="9">Lacks conserved residue(s) required for the propagation of feature annotation.</text>
</comment>
<dbReference type="Pfam" id="PF05173">
    <property type="entry name" value="DapB_C"/>
    <property type="match status" value="1"/>
</dbReference>
<comment type="function">
    <text evidence="9">Catalyzes the conversion of 4-hydroxy-tetrahydrodipicolinate (HTPA) to tetrahydrodipicolinate.</text>
</comment>
<dbReference type="EMBL" id="AP027925">
    <property type="protein sequence ID" value="BED92378.1"/>
    <property type="molecule type" value="Genomic_DNA"/>
</dbReference>
<dbReference type="HAMAP" id="MF_00102">
    <property type="entry name" value="DapB"/>
    <property type="match status" value="1"/>
</dbReference>
<evidence type="ECO:0000256" key="10">
    <source>
        <dbReference type="NCBIfam" id="TIGR00036"/>
    </source>
</evidence>
<organism evidence="13">
    <name type="scientific">Candidatus Paraimprobicoccus trichonymphae</name>
    <dbReference type="NCBI Taxonomy" id="3033793"/>
    <lineage>
        <taxon>Bacteria</taxon>
        <taxon>Bacillati</taxon>
        <taxon>Bacillota</taxon>
        <taxon>Clostridia</taxon>
        <taxon>Candidatus Paraimprobicoccus</taxon>
    </lineage>
</organism>
<dbReference type="GO" id="GO:0016726">
    <property type="term" value="F:oxidoreductase activity, acting on CH or CH2 groups, NAD or NADP as acceptor"/>
    <property type="evidence" value="ECO:0007669"/>
    <property type="project" value="UniProtKB-UniRule"/>
</dbReference>
<evidence type="ECO:0000256" key="3">
    <source>
        <dbReference type="ARBA" id="ARBA00022605"/>
    </source>
</evidence>
<dbReference type="SUPFAM" id="SSF55347">
    <property type="entry name" value="Glyceraldehyde-3-phosphate dehydrogenase-like, C-terminal domain"/>
    <property type="match status" value="1"/>
</dbReference>
<dbReference type="KEGG" id="ptrh:RsTaC01_0077"/>
<gene>
    <name evidence="9" type="primary">dapB</name>
    <name evidence="13" type="ORF">RsTaC01_0077</name>
</gene>
<accession>A0AA48I951</accession>
<dbReference type="Gene3D" id="3.30.360.10">
    <property type="entry name" value="Dihydrodipicolinate Reductase, domain 2"/>
    <property type="match status" value="1"/>
</dbReference>
<evidence type="ECO:0000256" key="2">
    <source>
        <dbReference type="ARBA" id="ARBA00022490"/>
    </source>
</evidence>
<dbReference type="GO" id="GO:0008839">
    <property type="term" value="F:4-hydroxy-tetrahydrodipicolinate reductase"/>
    <property type="evidence" value="ECO:0007669"/>
    <property type="project" value="UniProtKB-UniRule"/>
</dbReference>
<keyword evidence="5 9" id="KW-0220">Diaminopimelate biosynthesis</keyword>
<comment type="pathway">
    <text evidence="9">Amino-acid biosynthesis; L-lysine biosynthesis via DAP pathway; (S)-tetrahydrodipicolinate from L-aspartate: step 4/4.</text>
</comment>
<feature type="domain" description="Dihydrodipicolinate reductase C-terminal" evidence="12">
    <location>
        <begin position="117"/>
        <end position="248"/>
    </location>
</feature>
<dbReference type="FunFam" id="3.30.360.10:FF:000009">
    <property type="entry name" value="4-hydroxy-tetrahydrodipicolinate reductase"/>
    <property type="match status" value="1"/>
</dbReference>
<dbReference type="AlphaFoldDB" id="A0AA48I951"/>
<name>A0AA48I951_9FIRM</name>
<evidence type="ECO:0000259" key="11">
    <source>
        <dbReference type="Pfam" id="PF01113"/>
    </source>
</evidence>
<comment type="subunit">
    <text evidence="9">Homotetramer.</text>
</comment>
<evidence type="ECO:0000259" key="12">
    <source>
        <dbReference type="Pfam" id="PF05173"/>
    </source>
</evidence>
<dbReference type="EC" id="1.17.1.8" evidence="9 10"/>
<dbReference type="PANTHER" id="PTHR20836">
    <property type="entry name" value="DIHYDRODIPICOLINATE REDUCTASE"/>
    <property type="match status" value="1"/>
</dbReference>
<dbReference type="GO" id="GO:0019877">
    <property type="term" value="P:diaminopimelate biosynthetic process"/>
    <property type="evidence" value="ECO:0007669"/>
    <property type="project" value="UniProtKB-UniRule"/>
</dbReference>
<feature type="binding site" evidence="9">
    <location>
        <begin position="8"/>
        <end position="13"/>
    </location>
    <ligand>
        <name>NAD(+)</name>
        <dbReference type="ChEBI" id="CHEBI:57540"/>
    </ligand>
</feature>
<reference evidence="13" key="1">
    <citation type="journal article" date="2023" name="ISME J.">
        <title>Emergence of putative energy parasites within Clostridia revealed by genome analysis of a novel endosymbiotic clade.</title>
        <authorList>
            <person name="Takahashi K."/>
            <person name="Kuwahara H."/>
            <person name="Horikawa Y."/>
            <person name="Izawa K."/>
            <person name="Kato D."/>
            <person name="Inagaki T."/>
            <person name="Yuki M."/>
            <person name="Ohkuma M."/>
            <person name="Hongoh Y."/>
        </authorList>
    </citation>
    <scope>NUCLEOTIDE SEQUENCE</scope>
    <source>
        <strain evidence="13">RsTa-C01</strain>
    </source>
</reference>
<feature type="domain" description="Dihydrodipicolinate reductase N-terminal" evidence="11">
    <location>
        <begin position="3"/>
        <end position="114"/>
    </location>
</feature>
<keyword evidence="2 9" id="KW-0963">Cytoplasm</keyword>
<feature type="binding site" evidence="9">
    <location>
        <position position="38"/>
    </location>
    <ligand>
        <name>NAD(+)</name>
        <dbReference type="ChEBI" id="CHEBI:57540"/>
    </ligand>
</feature>
<dbReference type="InterPro" id="IPR023940">
    <property type="entry name" value="DHDPR_bac"/>
</dbReference>
<dbReference type="InterPro" id="IPR022663">
    <property type="entry name" value="DapB_C"/>
</dbReference>
<dbReference type="PANTHER" id="PTHR20836:SF7">
    <property type="entry name" value="4-HYDROXY-TETRAHYDRODIPICOLINATE REDUCTASE"/>
    <property type="match status" value="1"/>
</dbReference>
<keyword evidence="8 9" id="KW-0457">Lysine biosynthesis</keyword>
<dbReference type="InterPro" id="IPR000846">
    <property type="entry name" value="DapB_N"/>
</dbReference>
<dbReference type="Gene3D" id="3.40.50.720">
    <property type="entry name" value="NAD(P)-binding Rossmann-like Domain"/>
    <property type="match status" value="1"/>
</dbReference>
<keyword evidence="3 9" id="KW-0028">Amino-acid biosynthesis</keyword>
<feature type="binding site" evidence="9">
    <location>
        <begin position="154"/>
        <end position="155"/>
    </location>
    <ligand>
        <name>(S)-2,3,4,5-tetrahydrodipicolinate</name>
        <dbReference type="ChEBI" id="CHEBI:16845"/>
    </ligand>
</feature>
<evidence type="ECO:0000256" key="5">
    <source>
        <dbReference type="ARBA" id="ARBA00022915"/>
    </source>
</evidence>
<comment type="similarity">
    <text evidence="1 9">Belongs to the DapB family.</text>
</comment>
<protein>
    <recommendedName>
        <fullName evidence="9 10">4-hydroxy-tetrahydrodipicolinate reductase</fullName>
        <shortName evidence="9">HTPA reductase</shortName>
        <ecNumber evidence="9 10">1.17.1.8</ecNumber>
    </recommendedName>
</protein>
<feature type="active site" description="Proton donor/acceptor" evidence="9">
    <location>
        <position position="144"/>
    </location>
</feature>
<dbReference type="GO" id="GO:0005829">
    <property type="term" value="C:cytosol"/>
    <property type="evidence" value="ECO:0007669"/>
    <property type="project" value="TreeGrafter"/>
</dbReference>
<dbReference type="Proteomes" id="UP001335720">
    <property type="component" value="Chromosome"/>
</dbReference>
<dbReference type="GO" id="GO:0050661">
    <property type="term" value="F:NADP binding"/>
    <property type="evidence" value="ECO:0007669"/>
    <property type="project" value="UniProtKB-UniRule"/>
</dbReference>
<proteinExistence type="inferred from homology"/>
<dbReference type="CDD" id="cd02274">
    <property type="entry name" value="DHDPR_N"/>
    <property type="match status" value="1"/>
</dbReference>
<dbReference type="PROSITE" id="PS01298">
    <property type="entry name" value="DAPB"/>
    <property type="match status" value="1"/>
</dbReference>
<dbReference type="Pfam" id="PF01113">
    <property type="entry name" value="DapB_N"/>
    <property type="match status" value="1"/>
</dbReference>
<comment type="catalytic activity">
    <reaction evidence="9">
        <text>(S)-2,3,4,5-tetrahydrodipicolinate + NAD(+) + H2O = (2S,4S)-4-hydroxy-2,3,4,5-tetrahydrodipicolinate + NADH + H(+)</text>
        <dbReference type="Rhea" id="RHEA:35323"/>
        <dbReference type="ChEBI" id="CHEBI:15377"/>
        <dbReference type="ChEBI" id="CHEBI:15378"/>
        <dbReference type="ChEBI" id="CHEBI:16845"/>
        <dbReference type="ChEBI" id="CHEBI:57540"/>
        <dbReference type="ChEBI" id="CHEBI:57945"/>
        <dbReference type="ChEBI" id="CHEBI:67139"/>
        <dbReference type="EC" id="1.17.1.8"/>
    </reaction>
</comment>
<dbReference type="InterPro" id="IPR022664">
    <property type="entry name" value="DapB_N_CS"/>
</dbReference>
<evidence type="ECO:0000256" key="9">
    <source>
        <dbReference type="HAMAP-Rule" id="MF_00102"/>
    </source>
</evidence>
<evidence type="ECO:0000313" key="13">
    <source>
        <dbReference type="EMBL" id="BED92378.1"/>
    </source>
</evidence>
<dbReference type="GO" id="GO:0051287">
    <property type="term" value="F:NAD binding"/>
    <property type="evidence" value="ECO:0007669"/>
    <property type="project" value="UniProtKB-UniRule"/>
</dbReference>
<keyword evidence="6 9" id="KW-0560">Oxidoreductase</keyword>
<dbReference type="GO" id="GO:0009089">
    <property type="term" value="P:lysine biosynthetic process via diaminopimelate"/>
    <property type="evidence" value="ECO:0007669"/>
    <property type="project" value="UniProtKB-UniRule"/>
</dbReference>
<feature type="active site" description="Proton donor" evidence="9">
    <location>
        <position position="148"/>
    </location>
</feature>
<feature type="binding site" evidence="9">
    <location>
        <begin position="87"/>
        <end position="89"/>
    </location>
    <ligand>
        <name>NAD(+)</name>
        <dbReference type="ChEBI" id="CHEBI:57540"/>
    </ligand>
</feature>
<comment type="catalytic activity">
    <reaction evidence="9">
        <text>(S)-2,3,4,5-tetrahydrodipicolinate + NADP(+) + H2O = (2S,4S)-4-hydroxy-2,3,4,5-tetrahydrodipicolinate + NADPH + H(+)</text>
        <dbReference type="Rhea" id="RHEA:35331"/>
        <dbReference type="ChEBI" id="CHEBI:15377"/>
        <dbReference type="ChEBI" id="CHEBI:15378"/>
        <dbReference type="ChEBI" id="CHEBI:16845"/>
        <dbReference type="ChEBI" id="CHEBI:57783"/>
        <dbReference type="ChEBI" id="CHEBI:58349"/>
        <dbReference type="ChEBI" id="CHEBI:67139"/>
        <dbReference type="EC" id="1.17.1.8"/>
    </reaction>
</comment>
<feature type="binding site" evidence="9">
    <location>
        <position position="145"/>
    </location>
    <ligand>
        <name>(S)-2,3,4,5-tetrahydrodipicolinate</name>
        <dbReference type="ChEBI" id="CHEBI:16845"/>
    </ligand>
</feature>
<dbReference type="PIRSF" id="PIRSF000161">
    <property type="entry name" value="DHPR"/>
    <property type="match status" value="1"/>
</dbReference>
<dbReference type="InterPro" id="IPR036291">
    <property type="entry name" value="NAD(P)-bd_dom_sf"/>
</dbReference>
<keyword evidence="7 9" id="KW-0520">NAD</keyword>